<dbReference type="Pfam" id="PF24883">
    <property type="entry name" value="NPHP3_N"/>
    <property type="match status" value="1"/>
</dbReference>
<protein>
    <recommendedName>
        <fullName evidence="6">NACHT domain-containing protein</fullName>
    </recommendedName>
</protein>
<comment type="caution">
    <text evidence="4">The sequence shown here is derived from an EMBL/GenBank/DDBJ whole genome shotgun (WGS) entry which is preliminary data.</text>
</comment>
<dbReference type="SUPFAM" id="SSF52540">
    <property type="entry name" value="P-loop containing nucleoside triphosphate hydrolases"/>
    <property type="match status" value="1"/>
</dbReference>
<evidence type="ECO:0008006" key="6">
    <source>
        <dbReference type="Google" id="ProtNLM"/>
    </source>
</evidence>
<evidence type="ECO:0000259" key="3">
    <source>
        <dbReference type="Pfam" id="PF25053"/>
    </source>
</evidence>
<evidence type="ECO:0000313" key="4">
    <source>
        <dbReference type="EMBL" id="KAF9873516.1"/>
    </source>
</evidence>
<proteinExistence type="predicted"/>
<evidence type="ECO:0000313" key="5">
    <source>
        <dbReference type="Proteomes" id="UP000781932"/>
    </source>
</evidence>
<dbReference type="InterPro" id="IPR056693">
    <property type="entry name" value="DUF7791"/>
</dbReference>
<dbReference type="RefSeq" id="XP_038742977.1">
    <property type="nucleotide sequence ID" value="XM_038891690.1"/>
</dbReference>
<dbReference type="Pfam" id="PF25053">
    <property type="entry name" value="DUF7791"/>
    <property type="match status" value="1"/>
</dbReference>
<dbReference type="InterPro" id="IPR056884">
    <property type="entry name" value="NPHP3-like_N"/>
</dbReference>
<dbReference type="GeneID" id="62164764"/>
<evidence type="ECO:0000259" key="2">
    <source>
        <dbReference type="Pfam" id="PF24883"/>
    </source>
</evidence>
<organism evidence="4 5">
    <name type="scientific">Colletotrichum karsti</name>
    <dbReference type="NCBI Taxonomy" id="1095194"/>
    <lineage>
        <taxon>Eukaryota</taxon>
        <taxon>Fungi</taxon>
        <taxon>Dikarya</taxon>
        <taxon>Ascomycota</taxon>
        <taxon>Pezizomycotina</taxon>
        <taxon>Sordariomycetes</taxon>
        <taxon>Hypocreomycetidae</taxon>
        <taxon>Glomerellales</taxon>
        <taxon>Glomerellaceae</taxon>
        <taxon>Colletotrichum</taxon>
        <taxon>Colletotrichum boninense species complex</taxon>
    </lineage>
</organism>
<dbReference type="EMBL" id="JAATWM020000031">
    <property type="protein sequence ID" value="KAF9873516.1"/>
    <property type="molecule type" value="Genomic_DNA"/>
</dbReference>
<accession>A0A9P6I3W3</accession>
<sequence>MDPVTAVAMAGNVLQFIQFVGGLLNDARKLHASATGTSGNNDHLRDICGTLMNFNTRLEKPPSESTSILVGRLSKQSEPLQECAAACKRDCSDLLAILSKLQDISTKGPRYWGSFRAALAEVWKASEIEDLRSRIADRQRQMTLLLCAASNETTLFISDCVKDLGRGIWQLHSGSRLDAVLRQIEEVKELVKNSSKSRMERPDQVSSICSGISGLSLEARAFEKEAQVLASLNYKDRPARHEKIPSAHTTTFKWSLDENREAVVDYGKLRRWLKSDQPLFWVSGKPGSGKSTLMKYIADNKESSKCLRSWAGRHDLLMISHYFTIYGTPIQRSIDGLLRSLLFGIFSRKPELIPKLMSDRWDHSTEPARWTQSELEGLIRLIGDETDEFSFKICFFIDGLDEFEGDHIDICQTLIRLSQNPCIKVCVSSRPWNVFEDALGDRAGSKLYMHELTYHDIRSYTECRLQEHPRWSVLQEETSSVSWPSLIDEVVSKSNGVFLWVTLVVRLLREGLTNDDSLSDLQRRLSSFPADLKEFFWHIIQTVDPFYNEKMAGTLSLALEAKEPLCLEIFSFHDLEYDDENYAFKEATELMSTDLGLLNKLFRTVSRRINGRCKGLLERNGDRMEFLHRTVYDFLRTGKMADFLADQTKSNCCFSLSLLKASIAWIKRSTFARGATPDGNPMIEIRGFVNRLRRTLKYARHADMHGESSAAVTAALLDNMEQSIPRMIARGQIQMTNPSLATVIFRRLVLEAGVSSYVRNKLTLDHDFFKGPSDKRVQSPLHILLDSSCEFTREDQCWIFKTLLEAGHDPNESDEESRSPLAALVSRCTSGSGETETFSRIFDYADGNILSMLLKHGADPNVMVKTWIRNERQLEVPVWLLFFLGMWRTDFIKRPEKYEQTLVVMLKAVDMVGDVMVNRLVTGKENGREIGSVAQQFNFWYMSERDLFPDRESQRNIDFLIGVFTLVLSRIPPTTPAFADAENCGGWTQACQAVRILDPSWLPVSEIGAMPQSFRACETRVPPQQAPLFTESIYWNQYPNIHHFFPNQTVHNITFSEERFLATRNNSTLCYSGGEARELETKGFKANEDLYGQGVRAGIYLNWIASLLANQLLAPRKRRTIQKAYLLTFNTILCIATYFEILRPCVFGIEIKVLYWAYWGGAVCVFNSAPNENRLGNSTRWTQLDWLSGVRYTSNALMFYHGFWFTFHGYDNSYAKMPCGTQQFIFGSLLDPSPAYCAVNYVFLVIVSVPEIRVYVSQTFTYYDNDPGGPDHSQEGFRSNPTLQTSIISKSPRLLRLLKWCKSWHGYFREVSGLPFHAQLGIRLITPLDVKNRKKYRIYCAGLWLASFILSVTGIEATLRWNKVDNIDSFNSTGQYLALPLGLFVVMDVVAKLWQQEKASCGILSLYDIVGRSS</sequence>
<feature type="domain" description="Nephrocystin 3-like N-terminal" evidence="2">
    <location>
        <begin position="266"/>
        <end position="430"/>
    </location>
</feature>
<keyword evidence="1" id="KW-0677">Repeat</keyword>
<dbReference type="Proteomes" id="UP000781932">
    <property type="component" value="Unassembled WGS sequence"/>
</dbReference>
<dbReference type="Gene3D" id="1.25.40.20">
    <property type="entry name" value="Ankyrin repeat-containing domain"/>
    <property type="match status" value="1"/>
</dbReference>
<reference evidence="4" key="2">
    <citation type="submission" date="2020-11" db="EMBL/GenBank/DDBJ databases">
        <title>Whole genome sequencing of Colletotrichum sp.</title>
        <authorList>
            <person name="Li H."/>
        </authorList>
    </citation>
    <scope>NUCLEOTIDE SEQUENCE</scope>
    <source>
        <strain evidence="4">CkLH20</strain>
    </source>
</reference>
<evidence type="ECO:0000256" key="1">
    <source>
        <dbReference type="ARBA" id="ARBA00022737"/>
    </source>
</evidence>
<reference evidence="4" key="1">
    <citation type="submission" date="2020-03" db="EMBL/GenBank/DDBJ databases">
        <authorList>
            <person name="He L."/>
        </authorList>
    </citation>
    <scope>NUCLEOTIDE SEQUENCE</scope>
    <source>
        <strain evidence="4">CkLH20</strain>
    </source>
</reference>
<name>A0A9P6I3W3_9PEZI</name>
<dbReference type="InterPro" id="IPR027417">
    <property type="entry name" value="P-loop_NTPase"/>
</dbReference>
<dbReference type="PANTHER" id="PTHR10039">
    <property type="entry name" value="AMELOGENIN"/>
    <property type="match status" value="1"/>
</dbReference>
<dbReference type="OrthoDB" id="4841274at2759"/>
<dbReference type="InterPro" id="IPR036770">
    <property type="entry name" value="Ankyrin_rpt-contain_sf"/>
</dbReference>
<feature type="domain" description="DUF7791" evidence="3">
    <location>
        <begin position="543"/>
        <end position="670"/>
    </location>
</feature>
<dbReference type="PANTHER" id="PTHR10039:SF5">
    <property type="entry name" value="NACHT DOMAIN-CONTAINING PROTEIN"/>
    <property type="match status" value="1"/>
</dbReference>
<dbReference type="Gene3D" id="3.40.50.300">
    <property type="entry name" value="P-loop containing nucleotide triphosphate hydrolases"/>
    <property type="match status" value="1"/>
</dbReference>
<gene>
    <name evidence="4" type="ORF">CkaCkLH20_08975</name>
</gene>
<keyword evidence="5" id="KW-1185">Reference proteome</keyword>